<evidence type="ECO:0000313" key="1">
    <source>
        <dbReference type="EMBL" id="KAH3693690.1"/>
    </source>
</evidence>
<evidence type="ECO:0000313" key="2">
    <source>
        <dbReference type="Proteomes" id="UP000828390"/>
    </source>
</evidence>
<dbReference type="Proteomes" id="UP000828390">
    <property type="component" value="Unassembled WGS sequence"/>
</dbReference>
<dbReference type="AlphaFoldDB" id="A0A9D3Y8B2"/>
<sequence length="51" mass="5625">MGLLKDLPPDEYVVDARLAFPEACLFLAKDTLHCCRDALEDDAADNSTGER</sequence>
<organism evidence="1 2">
    <name type="scientific">Dreissena polymorpha</name>
    <name type="common">Zebra mussel</name>
    <name type="synonym">Mytilus polymorpha</name>
    <dbReference type="NCBI Taxonomy" id="45954"/>
    <lineage>
        <taxon>Eukaryota</taxon>
        <taxon>Metazoa</taxon>
        <taxon>Spiralia</taxon>
        <taxon>Lophotrochozoa</taxon>
        <taxon>Mollusca</taxon>
        <taxon>Bivalvia</taxon>
        <taxon>Autobranchia</taxon>
        <taxon>Heteroconchia</taxon>
        <taxon>Euheterodonta</taxon>
        <taxon>Imparidentia</taxon>
        <taxon>Neoheterodontei</taxon>
        <taxon>Myida</taxon>
        <taxon>Dreissenoidea</taxon>
        <taxon>Dreissenidae</taxon>
        <taxon>Dreissena</taxon>
    </lineage>
</organism>
<accession>A0A9D3Y8B2</accession>
<gene>
    <name evidence="1" type="ORF">DPMN_081130</name>
</gene>
<dbReference type="EMBL" id="JAIWYP010000016">
    <property type="protein sequence ID" value="KAH3693690.1"/>
    <property type="molecule type" value="Genomic_DNA"/>
</dbReference>
<reference evidence="1" key="2">
    <citation type="submission" date="2020-11" db="EMBL/GenBank/DDBJ databases">
        <authorList>
            <person name="McCartney M.A."/>
            <person name="Auch B."/>
            <person name="Kono T."/>
            <person name="Mallez S."/>
            <person name="Becker A."/>
            <person name="Gohl D.M."/>
            <person name="Silverstein K.A.T."/>
            <person name="Koren S."/>
            <person name="Bechman K.B."/>
            <person name="Herman A."/>
            <person name="Abrahante J.E."/>
            <person name="Garbe J."/>
        </authorList>
    </citation>
    <scope>NUCLEOTIDE SEQUENCE</scope>
    <source>
        <strain evidence="1">Duluth1</strain>
        <tissue evidence="1">Whole animal</tissue>
    </source>
</reference>
<proteinExistence type="predicted"/>
<protein>
    <submittedName>
        <fullName evidence="1">Uncharacterized protein</fullName>
    </submittedName>
</protein>
<comment type="caution">
    <text evidence="1">The sequence shown here is derived from an EMBL/GenBank/DDBJ whole genome shotgun (WGS) entry which is preliminary data.</text>
</comment>
<keyword evidence="2" id="KW-1185">Reference proteome</keyword>
<reference evidence="1" key="1">
    <citation type="journal article" date="2019" name="bioRxiv">
        <title>The Genome of the Zebra Mussel, Dreissena polymorpha: A Resource for Invasive Species Research.</title>
        <authorList>
            <person name="McCartney M.A."/>
            <person name="Auch B."/>
            <person name="Kono T."/>
            <person name="Mallez S."/>
            <person name="Zhang Y."/>
            <person name="Obille A."/>
            <person name="Becker A."/>
            <person name="Abrahante J.E."/>
            <person name="Garbe J."/>
            <person name="Badalamenti J.P."/>
            <person name="Herman A."/>
            <person name="Mangelson H."/>
            <person name="Liachko I."/>
            <person name="Sullivan S."/>
            <person name="Sone E.D."/>
            <person name="Koren S."/>
            <person name="Silverstein K.A.T."/>
            <person name="Beckman K.B."/>
            <person name="Gohl D.M."/>
        </authorList>
    </citation>
    <scope>NUCLEOTIDE SEQUENCE</scope>
    <source>
        <strain evidence="1">Duluth1</strain>
        <tissue evidence="1">Whole animal</tissue>
    </source>
</reference>
<name>A0A9D3Y8B2_DREPO</name>